<evidence type="ECO:0000313" key="3">
    <source>
        <dbReference type="Proteomes" id="UP000539642"/>
    </source>
</evidence>
<gene>
    <name evidence="2" type="ORF">HNQ81_003436</name>
</gene>
<dbReference type="InterPro" id="IPR022742">
    <property type="entry name" value="Hydrolase_4"/>
</dbReference>
<keyword evidence="2" id="KW-0378">Hydrolase</keyword>
<evidence type="ECO:0000259" key="1">
    <source>
        <dbReference type="Pfam" id="PF12146"/>
    </source>
</evidence>
<dbReference type="PROSITE" id="PS51257">
    <property type="entry name" value="PROKAR_LIPOPROTEIN"/>
    <property type="match status" value="1"/>
</dbReference>
<dbReference type="InterPro" id="IPR051044">
    <property type="entry name" value="MAG_DAG_Lipase"/>
</dbReference>
<dbReference type="Gene3D" id="3.40.50.1820">
    <property type="entry name" value="alpha/beta hydrolase"/>
    <property type="match status" value="1"/>
</dbReference>
<dbReference type="Proteomes" id="UP000539642">
    <property type="component" value="Unassembled WGS sequence"/>
</dbReference>
<organism evidence="2 3">
    <name type="scientific">Desulfoprunum benzoelyticum</name>
    <dbReference type="NCBI Taxonomy" id="1506996"/>
    <lineage>
        <taxon>Bacteria</taxon>
        <taxon>Pseudomonadati</taxon>
        <taxon>Thermodesulfobacteriota</taxon>
        <taxon>Desulfobulbia</taxon>
        <taxon>Desulfobulbales</taxon>
        <taxon>Desulfobulbaceae</taxon>
        <taxon>Desulfoprunum</taxon>
    </lineage>
</organism>
<dbReference type="PRINTS" id="PR00111">
    <property type="entry name" value="ABHYDROLASE"/>
</dbReference>
<evidence type="ECO:0000313" key="2">
    <source>
        <dbReference type="EMBL" id="MBB5349679.1"/>
    </source>
</evidence>
<comment type="caution">
    <text evidence="2">The sequence shown here is derived from an EMBL/GenBank/DDBJ whole genome shotgun (WGS) entry which is preliminary data.</text>
</comment>
<dbReference type="Pfam" id="PF12146">
    <property type="entry name" value="Hydrolase_4"/>
    <property type="match status" value="1"/>
</dbReference>
<dbReference type="RefSeq" id="WP_183352506.1">
    <property type="nucleotide sequence ID" value="NZ_JACHEO010000035.1"/>
</dbReference>
<dbReference type="GO" id="GO:0016787">
    <property type="term" value="F:hydrolase activity"/>
    <property type="evidence" value="ECO:0007669"/>
    <property type="project" value="UniProtKB-KW"/>
</dbReference>
<reference evidence="2 3" key="1">
    <citation type="submission" date="2020-08" db="EMBL/GenBank/DDBJ databases">
        <title>Genomic Encyclopedia of Type Strains, Phase IV (KMG-IV): sequencing the most valuable type-strain genomes for metagenomic binning, comparative biology and taxonomic classification.</title>
        <authorList>
            <person name="Goeker M."/>
        </authorList>
    </citation>
    <scope>NUCLEOTIDE SEQUENCE [LARGE SCALE GENOMIC DNA]</scope>
    <source>
        <strain evidence="2 3">DSM 28570</strain>
    </source>
</reference>
<sequence length="342" mass="37703">MRRSTASLLLSMLALFLLTGCFGPAIFKGKTTETVPELQADGAVMADGFTLPLLIVNGRPGPPRAVVLALHGFNDYSRAFLSFGEYLAARNITLIAYDQRGFGRTEGRRYWHGAEKMTGDLRTMARLLTRKYKDVPLFVLGESMGGAVILAAQKELQAEGGYAGIILVAPAVWARRTMPWYQRSTLWVAAHLLPWFGVSGKGLDIEPSDNSEMLRELGRDPLVIKTTRVDAVYGLSTLMDQALSSSPSLAGRAMILYGRHDEIIPRRPTCEMLKRLPSNAGKDWRFVLYDHGYHMLLRDLQAEVVHHDIEQWIGNILESSGSEQGTSAGGAGTGEMNFLCNE</sequence>
<name>A0A840V7E5_9BACT</name>
<dbReference type="EMBL" id="JACHEO010000035">
    <property type="protein sequence ID" value="MBB5349679.1"/>
    <property type="molecule type" value="Genomic_DNA"/>
</dbReference>
<dbReference type="AlphaFoldDB" id="A0A840V7E5"/>
<dbReference type="InterPro" id="IPR000073">
    <property type="entry name" value="AB_hydrolase_1"/>
</dbReference>
<feature type="domain" description="Serine aminopeptidase S33" evidence="1">
    <location>
        <begin position="62"/>
        <end position="300"/>
    </location>
</feature>
<dbReference type="SUPFAM" id="SSF53474">
    <property type="entry name" value="alpha/beta-Hydrolases"/>
    <property type="match status" value="1"/>
</dbReference>
<proteinExistence type="predicted"/>
<protein>
    <submittedName>
        <fullName evidence="2">Alpha-beta hydrolase superfamily lysophospholipase</fullName>
    </submittedName>
</protein>
<dbReference type="PANTHER" id="PTHR11614">
    <property type="entry name" value="PHOSPHOLIPASE-RELATED"/>
    <property type="match status" value="1"/>
</dbReference>
<accession>A0A840V7E5</accession>
<dbReference type="InterPro" id="IPR029058">
    <property type="entry name" value="AB_hydrolase_fold"/>
</dbReference>
<keyword evidence="3" id="KW-1185">Reference proteome</keyword>